<dbReference type="InterPro" id="IPR036760">
    <property type="entry name" value="SspB-like_sf"/>
</dbReference>
<evidence type="ECO:0008006" key="4">
    <source>
        <dbReference type="Google" id="ProtNLM"/>
    </source>
</evidence>
<evidence type="ECO:0000313" key="2">
    <source>
        <dbReference type="EMBL" id="MBM3227193.1"/>
    </source>
</evidence>
<dbReference type="Pfam" id="PF04386">
    <property type="entry name" value="SspB"/>
    <property type="match status" value="1"/>
</dbReference>
<accession>A0A937W561</accession>
<dbReference type="AlphaFoldDB" id="A0A937W561"/>
<protein>
    <recommendedName>
        <fullName evidence="4">Stringent starvation protein B</fullName>
    </recommendedName>
</protein>
<evidence type="ECO:0000256" key="1">
    <source>
        <dbReference type="SAM" id="MobiDB-lite"/>
    </source>
</evidence>
<reference evidence="2" key="1">
    <citation type="submission" date="2019-03" db="EMBL/GenBank/DDBJ databases">
        <title>Lake Tanganyika Metagenome-Assembled Genomes (MAGs).</title>
        <authorList>
            <person name="Tran P."/>
        </authorList>
    </citation>
    <scope>NUCLEOTIDE SEQUENCE</scope>
    <source>
        <strain evidence="2">K_DeepCast_65m_m2_066</strain>
    </source>
</reference>
<dbReference type="SUPFAM" id="SSF101738">
    <property type="entry name" value="SspB-like"/>
    <property type="match status" value="1"/>
</dbReference>
<dbReference type="InterPro" id="IPR007481">
    <property type="entry name" value="SspB"/>
</dbReference>
<proteinExistence type="predicted"/>
<sequence>MPDTPTSKEAVVQKLLAEGDTMLCLDARCEGVRVPPQHASNHALRLILHLNFPQPIEVTAEGVQANLSFGGRRYSCYIPMAALWAAFNPDTMQGMMWPDSMPPEVKADLAARQQAEPEPTSPAPASASRAPGKSTKPRGRLRPVTGSRPSPPQEDEEAAPAAPRQRGHLRIIK</sequence>
<dbReference type="Proteomes" id="UP000712673">
    <property type="component" value="Unassembled WGS sequence"/>
</dbReference>
<evidence type="ECO:0000313" key="3">
    <source>
        <dbReference type="Proteomes" id="UP000712673"/>
    </source>
</evidence>
<feature type="region of interest" description="Disordered" evidence="1">
    <location>
        <begin position="98"/>
        <end position="173"/>
    </location>
</feature>
<dbReference type="EMBL" id="VGLS01001243">
    <property type="protein sequence ID" value="MBM3227193.1"/>
    <property type="molecule type" value="Genomic_DNA"/>
</dbReference>
<dbReference type="Gene3D" id="2.30.30.220">
    <property type="entry name" value="SspB-like"/>
    <property type="match status" value="1"/>
</dbReference>
<name>A0A937W561_UNCTE</name>
<comment type="caution">
    <text evidence="2">The sequence shown here is derived from an EMBL/GenBank/DDBJ whole genome shotgun (WGS) entry which is preliminary data.</text>
</comment>
<organism evidence="2 3">
    <name type="scientific">Tectimicrobiota bacterium</name>
    <dbReference type="NCBI Taxonomy" id="2528274"/>
    <lineage>
        <taxon>Bacteria</taxon>
        <taxon>Pseudomonadati</taxon>
        <taxon>Nitrospinota/Tectimicrobiota group</taxon>
        <taxon>Candidatus Tectimicrobiota</taxon>
    </lineage>
</organism>
<gene>
    <name evidence="2" type="ORF">FJZ47_25790</name>
</gene>